<dbReference type="Proteomes" id="UP001055879">
    <property type="component" value="Linkage Group LG17"/>
</dbReference>
<evidence type="ECO:0000313" key="1">
    <source>
        <dbReference type="EMBL" id="KAI3667099.1"/>
    </source>
</evidence>
<gene>
    <name evidence="1" type="ORF">L6452_42145</name>
</gene>
<proteinExistence type="predicted"/>
<evidence type="ECO:0000313" key="2">
    <source>
        <dbReference type="Proteomes" id="UP001055879"/>
    </source>
</evidence>
<accession>A0ACB8XHF2</accession>
<keyword evidence="2" id="KW-1185">Reference proteome</keyword>
<comment type="caution">
    <text evidence="1">The sequence shown here is derived from an EMBL/GenBank/DDBJ whole genome shotgun (WGS) entry which is preliminary data.</text>
</comment>
<protein>
    <submittedName>
        <fullName evidence="1">Uncharacterized protein</fullName>
    </submittedName>
</protein>
<reference evidence="2" key="1">
    <citation type="journal article" date="2022" name="Mol. Ecol. Resour.">
        <title>The genomes of chicory, endive, great burdock and yacon provide insights into Asteraceae palaeo-polyploidization history and plant inulin production.</title>
        <authorList>
            <person name="Fan W."/>
            <person name="Wang S."/>
            <person name="Wang H."/>
            <person name="Wang A."/>
            <person name="Jiang F."/>
            <person name="Liu H."/>
            <person name="Zhao H."/>
            <person name="Xu D."/>
            <person name="Zhang Y."/>
        </authorList>
    </citation>
    <scope>NUCLEOTIDE SEQUENCE [LARGE SCALE GENOMIC DNA]</scope>
    <source>
        <strain evidence="2">cv. Niubang</strain>
    </source>
</reference>
<reference evidence="1 2" key="2">
    <citation type="journal article" date="2022" name="Mol. Ecol. Resour.">
        <title>The genomes of chicory, endive, great burdock and yacon provide insights into Asteraceae paleo-polyploidization history and plant inulin production.</title>
        <authorList>
            <person name="Fan W."/>
            <person name="Wang S."/>
            <person name="Wang H."/>
            <person name="Wang A."/>
            <person name="Jiang F."/>
            <person name="Liu H."/>
            <person name="Zhao H."/>
            <person name="Xu D."/>
            <person name="Zhang Y."/>
        </authorList>
    </citation>
    <scope>NUCLEOTIDE SEQUENCE [LARGE SCALE GENOMIC DNA]</scope>
    <source>
        <strain evidence="2">cv. Niubang</strain>
    </source>
</reference>
<organism evidence="1 2">
    <name type="scientific">Arctium lappa</name>
    <name type="common">Greater burdock</name>
    <name type="synonym">Lappa major</name>
    <dbReference type="NCBI Taxonomy" id="4217"/>
    <lineage>
        <taxon>Eukaryota</taxon>
        <taxon>Viridiplantae</taxon>
        <taxon>Streptophyta</taxon>
        <taxon>Embryophyta</taxon>
        <taxon>Tracheophyta</taxon>
        <taxon>Spermatophyta</taxon>
        <taxon>Magnoliopsida</taxon>
        <taxon>eudicotyledons</taxon>
        <taxon>Gunneridae</taxon>
        <taxon>Pentapetalae</taxon>
        <taxon>asterids</taxon>
        <taxon>campanulids</taxon>
        <taxon>Asterales</taxon>
        <taxon>Asteraceae</taxon>
        <taxon>Carduoideae</taxon>
        <taxon>Cardueae</taxon>
        <taxon>Arctiinae</taxon>
        <taxon>Arctium</taxon>
    </lineage>
</organism>
<name>A0ACB8XHF2_ARCLA</name>
<dbReference type="EMBL" id="CM042063">
    <property type="protein sequence ID" value="KAI3667099.1"/>
    <property type="molecule type" value="Genomic_DNA"/>
</dbReference>
<sequence>MDSVCCSAMDFRKASMMDSSSGSTMDSPSGSAMGSPMFLRGEMQFQTKDNQSSYKLALSALIPIPPSNQKPLNQNQ</sequence>